<dbReference type="InterPro" id="IPR037523">
    <property type="entry name" value="VOC_core"/>
</dbReference>
<dbReference type="PANTHER" id="PTHR43048:SF3">
    <property type="entry name" value="METHYLMALONYL-COA EPIMERASE, MITOCHONDRIAL"/>
    <property type="match status" value="1"/>
</dbReference>
<evidence type="ECO:0000256" key="3">
    <source>
        <dbReference type="ARBA" id="ARBA00023235"/>
    </source>
</evidence>
<dbReference type="GO" id="GO:0004493">
    <property type="term" value="F:methylmalonyl-CoA epimerase activity"/>
    <property type="evidence" value="ECO:0007669"/>
    <property type="project" value="UniProtKB-EC"/>
</dbReference>
<accession>A0A8C1WZF8</accession>
<dbReference type="AlphaFoldDB" id="A0A8C1WZF8"/>
<evidence type="ECO:0000256" key="6">
    <source>
        <dbReference type="ARBA" id="ARBA00053742"/>
    </source>
</evidence>
<evidence type="ECO:0000313" key="11">
    <source>
        <dbReference type="Ensembl" id="ENSCCRP00015074540.1"/>
    </source>
</evidence>
<comment type="catalytic activity">
    <reaction evidence="5">
        <text>(R)-methylmalonyl-CoA = (S)-methylmalonyl-CoA</text>
        <dbReference type="Rhea" id="RHEA:20553"/>
        <dbReference type="ChEBI" id="CHEBI:57326"/>
        <dbReference type="ChEBI" id="CHEBI:57327"/>
        <dbReference type="EC" id="5.1.99.1"/>
    </reaction>
    <physiologicalReaction direction="right-to-left" evidence="5">
        <dbReference type="Rhea" id="RHEA:20555"/>
    </physiologicalReaction>
</comment>
<dbReference type="GO" id="GO:0005739">
    <property type="term" value="C:mitochondrion"/>
    <property type="evidence" value="ECO:0007669"/>
    <property type="project" value="TreeGrafter"/>
</dbReference>
<evidence type="ECO:0000256" key="8">
    <source>
        <dbReference type="ARBA" id="ARBA00071337"/>
    </source>
</evidence>
<dbReference type="Proteomes" id="UP000694700">
    <property type="component" value="Unplaced"/>
</dbReference>
<dbReference type="NCBIfam" id="TIGR03081">
    <property type="entry name" value="metmalonyl_epim"/>
    <property type="match status" value="1"/>
</dbReference>
<reference evidence="11" key="1">
    <citation type="submission" date="2025-08" db="UniProtKB">
        <authorList>
            <consortium name="Ensembl"/>
        </authorList>
    </citation>
    <scope>IDENTIFICATION</scope>
</reference>
<dbReference type="FunFam" id="3.10.180.10:FF:000003">
    <property type="entry name" value="Methylmalonyl-CoA epimerase, mitochondrial"/>
    <property type="match status" value="1"/>
</dbReference>
<evidence type="ECO:0000259" key="10">
    <source>
        <dbReference type="PROSITE" id="PS51819"/>
    </source>
</evidence>
<comment type="function">
    <text evidence="6">Methylmalonyl-CoA epimerase involved in propionyl-CoA metabolism.</text>
</comment>
<dbReference type="SUPFAM" id="SSF54593">
    <property type="entry name" value="Glyoxalase/Bleomycin resistance protein/Dihydroxybiphenyl dioxygenase"/>
    <property type="match status" value="1"/>
</dbReference>
<sequence>VLCCCLVTVSSSATCCHLCSPSLRSHGFLLRTLGKYNPRKQNKLGRINHVAIRARVSATVPLPEHGVYTVFVELGNTKLELLHPLGEKSPIAGFLQKNKAGGMHHICIEVDDINAAIVYLKEKKIRLLSPEPPIGAHGKPVMFLHPKDCGGVLVEIEQA</sequence>
<evidence type="ECO:0000256" key="9">
    <source>
        <dbReference type="ARBA" id="ARBA00081771"/>
    </source>
</evidence>
<dbReference type="Ensembl" id="ENSCCRT00015076970.1">
    <property type="protein sequence ID" value="ENSCCRP00015074540.1"/>
    <property type="gene ID" value="ENSCCRG00015030187.1"/>
</dbReference>
<dbReference type="GO" id="GO:0046872">
    <property type="term" value="F:metal ion binding"/>
    <property type="evidence" value="ECO:0007669"/>
    <property type="project" value="UniProtKB-KW"/>
</dbReference>
<dbReference type="Gene3D" id="3.10.180.10">
    <property type="entry name" value="2,3-Dihydroxybiphenyl 1,2-Dioxygenase, domain 1"/>
    <property type="match status" value="1"/>
</dbReference>
<evidence type="ECO:0000256" key="1">
    <source>
        <dbReference type="ARBA" id="ARBA00009308"/>
    </source>
</evidence>
<evidence type="ECO:0000256" key="5">
    <source>
        <dbReference type="ARBA" id="ARBA00050406"/>
    </source>
</evidence>
<organism evidence="11 12">
    <name type="scientific">Cyprinus carpio</name>
    <name type="common">Common carp</name>
    <dbReference type="NCBI Taxonomy" id="7962"/>
    <lineage>
        <taxon>Eukaryota</taxon>
        <taxon>Metazoa</taxon>
        <taxon>Chordata</taxon>
        <taxon>Craniata</taxon>
        <taxon>Vertebrata</taxon>
        <taxon>Euteleostomi</taxon>
        <taxon>Actinopterygii</taxon>
        <taxon>Neopterygii</taxon>
        <taxon>Teleostei</taxon>
        <taxon>Ostariophysi</taxon>
        <taxon>Cypriniformes</taxon>
        <taxon>Cyprinidae</taxon>
        <taxon>Cyprininae</taxon>
        <taxon>Cyprinus</taxon>
    </lineage>
</organism>
<evidence type="ECO:0000313" key="12">
    <source>
        <dbReference type="Proteomes" id="UP000694700"/>
    </source>
</evidence>
<protein>
    <recommendedName>
        <fullName evidence="8">Methylmalonyl-CoA epimerase, mitochondrial</fullName>
        <ecNumber evidence="7">5.1.99.1</ecNumber>
    </recommendedName>
    <alternativeName>
        <fullName evidence="9">DL-methylmalonyl-CoA racemase</fullName>
    </alternativeName>
</protein>
<comment type="similarity">
    <text evidence="1">Belongs to the methylmalonyl-CoA epimerase family.</text>
</comment>
<evidence type="ECO:0000256" key="7">
    <source>
        <dbReference type="ARBA" id="ARBA00066411"/>
    </source>
</evidence>
<dbReference type="InterPro" id="IPR029068">
    <property type="entry name" value="Glyas_Bleomycin-R_OHBP_Dase"/>
</dbReference>
<keyword evidence="3" id="KW-0413">Isomerase</keyword>
<dbReference type="Pfam" id="PF13669">
    <property type="entry name" value="Glyoxalase_4"/>
    <property type="match status" value="1"/>
</dbReference>
<dbReference type="InterPro" id="IPR017515">
    <property type="entry name" value="MeMalonyl-CoA_epimerase"/>
</dbReference>
<evidence type="ECO:0000256" key="2">
    <source>
        <dbReference type="ARBA" id="ARBA00022723"/>
    </source>
</evidence>
<feature type="domain" description="VOC" evidence="10">
    <location>
        <begin position="27"/>
        <end position="159"/>
    </location>
</feature>
<dbReference type="PANTHER" id="PTHR43048">
    <property type="entry name" value="METHYLMALONYL-COA EPIMERASE"/>
    <property type="match status" value="1"/>
</dbReference>
<name>A0A8C1WZF8_CYPCA</name>
<dbReference type="EC" id="5.1.99.1" evidence="7"/>
<evidence type="ECO:0000256" key="4">
    <source>
        <dbReference type="ARBA" id="ARBA00023285"/>
    </source>
</evidence>
<keyword evidence="2" id="KW-0479">Metal-binding</keyword>
<dbReference type="GO" id="GO:0046491">
    <property type="term" value="P:L-methylmalonyl-CoA metabolic process"/>
    <property type="evidence" value="ECO:0007669"/>
    <property type="project" value="TreeGrafter"/>
</dbReference>
<dbReference type="CDD" id="cd07249">
    <property type="entry name" value="MMCE"/>
    <property type="match status" value="1"/>
</dbReference>
<proteinExistence type="inferred from homology"/>
<keyword evidence="4" id="KW-0170">Cobalt</keyword>
<dbReference type="PROSITE" id="PS51819">
    <property type="entry name" value="VOC"/>
    <property type="match status" value="1"/>
</dbReference>
<dbReference type="InterPro" id="IPR051785">
    <property type="entry name" value="MMCE/EMCE_epimerase"/>
</dbReference>